<sequence length="209" mass="24535">MDNLRRHELVHTELESSEKSFLNTFKRYQSDRCQKVLTFAAYGRYQKIHHCKDPSKWSKFNSCIYLTDFPNSPYAQIEIVSSISEASFKMRNTQDIKTYSCSYAQQEIVSTIPEASLKMRNNQDIKIYSCNQCSYATVYASNLKKHTMIHTGVRPYKCNECDQAFAKIYYLQRHLLIHTGEKPFKCPKCPETFQRKRSLINHGAKHYKS</sequence>
<comment type="subcellular location">
    <subcellularLocation>
        <location evidence="1">Nucleus</location>
    </subcellularLocation>
</comment>
<dbReference type="GO" id="GO:0000981">
    <property type="term" value="F:DNA-binding transcription factor activity, RNA polymerase II-specific"/>
    <property type="evidence" value="ECO:0007669"/>
    <property type="project" value="TreeGrafter"/>
</dbReference>
<dbReference type="InterPro" id="IPR036236">
    <property type="entry name" value="Znf_C2H2_sf"/>
</dbReference>
<dbReference type="PROSITE" id="PS50157">
    <property type="entry name" value="ZINC_FINGER_C2H2_2"/>
    <property type="match status" value="3"/>
</dbReference>
<evidence type="ECO:0000256" key="3">
    <source>
        <dbReference type="ARBA" id="ARBA00022723"/>
    </source>
</evidence>
<evidence type="ECO:0000256" key="4">
    <source>
        <dbReference type="ARBA" id="ARBA00022737"/>
    </source>
</evidence>
<organism evidence="13 14">
    <name type="scientific">Trichonephila inaurata madagascariensis</name>
    <dbReference type="NCBI Taxonomy" id="2747483"/>
    <lineage>
        <taxon>Eukaryota</taxon>
        <taxon>Metazoa</taxon>
        <taxon>Ecdysozoa</taxon>
        <taxon>Arthropoda</taxon>
        <taxon>Chelicerata</taxon>
        <taxon>Arachnida</taxon>
        <taxon>Araneae</taxon>
        <taxon>Araneomorphae</taxon>
        <taxon>Entelegynae</taxon>
        <taxon>Araneoidea</taxon>
        <taxon>Nephilidae</taxon>
        <taxon>Trichonephila</taxon>
        <taxon>Trichonephila inaurata</taxon>
    </lineage>
</organism>
<dbReference type="FunFam" id="3.30.160.60:FF:000446">
    <property type="entry name" value="Zinc finger protein"/>
    <property type="match status" value="1"/>
</dbReference>
<keyword evidence="9" id="KW-0804">Transcription</keyword>
<dbReference type="GO" id="GO:0005694">
    <property type="term" value="C:chromosome"/>
    <property type="evidence" value="ECO:0007669"/>
    <property type="project" value="UniProtKB-ARBA"/>
</dbReference>
<dbReference type="Proteomes" id="UP000886998">
    <property type="component" value="Unassembled WGS sequence"/>
</dbReference>
<keyword evidence="14" id="KW-1185">Reference proteome</keyword>
<dbReference type="GO" id="GO:0005634">
    <property type="term" value="C:nucleus"/>
    <property type="evidence" value="ECO:0007669"/>
    <property type="project" value="UniProtKB-SubCell"/>
</dbReference>
<feature type="domain" description="C2H2-type" evidence="12">
    <location>
        <begin position="128"/>
        <end position="155"/>
    </location>
</feature>
<evidence type="ECO:0000256" key="10">
    <source>
        <dbReference type="ARBA" id="ARBA00023242"/>
    </source>
</evidence>
<dbReference type="OrthoDB" id="6428463at2759"/>
<comment type="caution">
    <text evidence="13">The sequence shown here is derived from an EMBL/GenBank/DDBJ whole genome shotgun (WGS) entry which is preliminary data.</text>
</comment>
<evidence type="ECO:0000256" key="9">
    <source>
        <dbReference type="ARBA" id="ARBA00023163"/>
    </source>
</evidence>
<keyword evidence="4" id="KW-0677">Repeat</keyword>
<dbReference type="InterPro" id="IPR013087">
    <property type="entry name" value="Znf_C2H2_type"/>
</dbReference>
<keyword evidence="5 11" id="KW-0863">Zinc-finger</keyword>
<dbReference type="EMBL" id="BMAV01007556">
    <property type="protein sequence ID" value="GFY50572.1"/>
    <property type="molecule type" value="Genomic_DNA"/>
</dbReference>
<proteinExistence type="inferred from homology"/>
<reference evidence="13" key="1">
    <citation type="submission" date="2020-08" db="EMBL/GenBank/DDBJ databases">
        <title>Multicomponent nature underlies the extraordinary mechanical properties of spider dragline silk.</title>
        <authorList>
            <person name="Kono N."/>
            <person name="Nakamura H."/>
            <person name="Mori M."/>
            <person name="Yoshida Y."/>
            <person name="Ohtoshi R."/>
            <person name="Malay A.D."/>
            <person name="Moran D.A.P."/>
            <person name="Tomita M."/>
            <person name="Numata K."/>
            <person name="Arakawa K."/>
        </authorList>
    </citation>
    <scope>NUCLEOTIDE SEQUENCE</scope>
</reference>
<evidence type="ECO:0000256" key="8">
    <source>
        <dbReference type="ARBA" id="ARBA00023125"/>
    </source>
</evidence>
<name>A0A8X6XBB4_9ARAC</name>
<evidence type="ECO:0000256" key="6">
    <source>
        <dbReference type="ARBA" id="ARBA00022833"/>
    </source>
</evidence>
<gene>
    <name evidence="13" type="ORF">TNIN_376331</name>
</gene>
<dbReference type="FunFam" id="3.30.160.60:FF:000224">
    <property type="entry name" value="Zinc finger protein 329"/>
    <property type="match status" value="1"/>
</dbReference>
<dbReference type="GO" id="GO:0045893">
    <property type="term" value="P:positive regulation of DNA-templated transcription"/>
    <property type="evidence" value="ECO:0007669"/>
    <property type="project" value="UniProtKB-ARBA"/>
</dbReference>
<evidence type="ECO:0000256" key="1">
    <source>
        <dbReference type="ARBA" id="ARBA00004123"/>
    </source>
</evidence>
<accession>A0A8X6XBB4</accession>
<keyword evidence="8" id="KW-0238">DNA-binding</keyword>
<evidence type="ECO:0000256" key="11">
    <source>
        <dbReference type="PROSITE-ProRule" id="PRU00042"/>
    </source>
</evidence>
<dbReference type="PANTHER" id="PTHR23235">
    <property type="entry name" value="KRUEPPEL-LIKE TRANSCRIPTION FACTOR"/>
    <property type="match status" value="1"/>
</dbReference>
<feature type="domain" description="C2H2-type" evidence="12">
    <location>
        <begin position="184"/>
        <end position="209"/>
    </location>
</feature>
<keyword evidence="6" id="KW-0862">Zinc</keyword>
<dbReference type="Pfam" id="PF00096">
    <property type="entry name" value="zf-C2H2"/>
    <property type="match status" value="3"/>
</dbReference>
<evidence type="ECO:0000256" key="7">
    <source>
        <dbReference type="ARBA" id="ARBA00023015"/>
    </source>
</evidence>
<evidence type="ECO:0000259" key="12">
    <source>
        <dbReference type="PROSITE" id="PS50157"/>
    </source>
</evidence>
<dbReference type="PANTHER" id="PTHR23235:SF142">
    <property type="entry name" value="ZINC FINGER PROTEIN 384"/>
    <property type="match status" value="1"/>
</dbReference>
<comment type="similarity">
    <text evidence="2">Belongs to the krueppel C2H2-type zinc-finger protein family.</text>
</comment>
<evidence type="ECO:0000256" key="2">
    <source>
        <dbReference type="ARBA" id="ARBA00006991"/>
    </source>
</evidence>
<evidence type="ECO:0000256" key="5">
    <source>
        <dbReference type="ARBA" id="ARBA00022771"/>
    </source>
</evidence>
<dbReference type="Gene3D" id="3.30.160.60">
    <property type="entry name" value="Classic Zinc Finger"/>
    <property type="match status" value="3"/>
</dbReference>
<evidence type="ECO:0000313" key="14">
    <source>
        <dbReference type="Proteomes" id="UP000886998"/>
    </source>
</evidence>
<evidence type="ECO:0000313" key="13">
    <source>
        <dbReference type="EMBL" id="GFY50572.1"/>
    </source>
</evidence>
<dbReference type="GO" id="GO:0008270">
    <property type="term" value="F:zinc ion binding"/>
    <property type="evidence" value="ECO:0007669"/>
    <property type="project" value="UniProtKB-KW"/>
</dbReference>
<dbReference type="PROSITE" id="PS00028">
    <property type="entry name" value="ZINC_FINGER_C2H2_1"/>
    <property type="match status" value="2"/>
</dbReference>
<dbReference type="GO" id="GO:0000978">
    <property type="term" value="F:RNA polymerase II cis-regulatory region sequence-specific DNA binding"/>
    <property type="evidence" value="ECO:0007669"/>
    <property type="project" value="TreeGrafter"/>
</dbReference>
<dbReference type="AlphaFoldDB" id="A0A8X6XBB4"/>
<dbReference type="FunFam" id="3.30.160.60:FF:001732">
    <property type="entry name" value="Zgc:162936"/>
    <property type="match status" value="1"/>
</dbReference>
<dbReference type="SMART" id="SM00355">
    <property type="entry name" value="ZnF_C2H2"/>
    <property type="match status" value="3"/>
</dbReference>
<keyword evidence="3" id="KW-0479">Metal-binding</keyword>
<dbReference type="SUPFAM" id="SSF57667">
    <property type="entry name" value="beta-beta-alpha zinc fingers"/>
    <property type="match status" value="2"/>
</dbReference>
<keyword evidence="10" id="KW-0539">Nucleus</keyword>
<keyword evidence="7" id="KW-0805">Transcription regulation</keyword>
<protein>
    <recommendedName>
        <fullName evidence="12">C2H2-type domain-containing protein</fullName>
    </recommendedName>
</protein>
<feature type="domain" description="C2H2-type" evidence="12">
    <location>
        <begin position="156"/>
        <end position="183"/>
    </location>
</feature>